<dbReference type="Proteomes" id="UP000006732">
    <property type="component" value="Chromosome"/>
</dbReference>
<dbReference type="GO" id="GO:1990281">
    <property type="term" value="C:efflux pump complex"/>
    <property type="evidence" value="ECO:0007669"/>
    <property type="project" value="TreeGrafter"/>
</dbReference>
<dbReference type="EMBL" id="CP000482">
    <property type="protein sequence ID" value="ABK99973.1"/>
    <property type="molecule type" value="Genomic_DNA"/>
</dbReference>
<evidence type="ECO:0000256" key="5">
    <source>
        <dbReference type="ARBA" id="ARBA00022692"/>
    </source>
</evidence>
<comment type="similarity">
    <text evidence="2">Belongs to the outer membrane factor (OMF) (TC 1.B.17) family.</text>
</comment>
<keyword evidence="10" id="KW-1185">Reference proteome</keyword>
<dbReference type="KEGG" id="ppd:Ppro_2367"/>
<keyword evidence="8" id="KW-0732">Signal</keyword>
<dbReference type="Pfam" id="PF02321">
    <property type="entry name" value="OEP"/>
    <property type="match status" value="2"/>
</dbReference>
<accession>A1ARK3</accession>
<dbReference type="InterPro" id="IPR028351">
    <property type="entry name" value="CyaE"/>
</dbReference>
<keyword evidence="3" id="KW-0813">Transport</keyword>
<proteinExistence type="inferred from homology"/>
<dbReference type="GO" id="GO:0009279">
    <property type="term" value="C:cell outer membrane"/>
    <property type="evidence" value="ECO:0007669"/>
    <property type="project" value="UniProtKB-SubCell"/>
</dbReference>
<dbReference type="eggNOG" id="COG1538">
    <property type="taxonomic scope" value="Bacteria"/>
</dbReference>
<evidence type="ECO:0000256" key="6">
    <source>
        <dbReference type="ARBA" id="ARBA00023136"/>
    </source>
</evidence>
<dbReference type="PANTHER" id="PTHR30026:SF20">
    <property type="entry name" value="OUTER MEMBRANE PROTEIN TOLC"/>
    <property type="match status" value="1"/>
</dbReference>
<organism evidence="9 10">
    <name type="scientific">Pelobacter propionicus (strain DSM 2379 / NBRC 103807 / OttBd1)</name>
    <dbReference type="NCBI Taxonomy" id="338966"/>
    <lineage>
        <taxon>Bacteria</taxon>
        <taxon>Pseudomonadati</taxon>
        <taxon>Thermodesulfobacteriota</taxon>
        <taxon>Desulfuromonadia</taxon>
        <taxon>Desulfuromonadales</taxon>
        <taxon>Desulfuromonadaceae</taxon>
        <taxon>Pelobacter</taxon>
    </lineage>
</organism>
<dbReference type="GO" id="GO:0015288">
    <property type="term" value="F:porin activity"/>
    <property type="evidence" value="ECO:0007669"/>
    <property type="project" value="TreeGrafter"/>
</dbReference>
<keyword evidence="7" id="KW-0998">Cell outer membrane</keyword>
<evidence type="ECO:0000256" key="8">
    <source>
        <dbReference type="SAM" id="SignalP"/>
    </source>
</evidence>
<dbReference type="Gene3D" id="1.20.1600.10">
    <property type="entry name" value="Outer membrane efflux proteins (OEP)"/>
    <property type="match status" value="1"/>
</dbReference>
<dbReference type="InterPro" id="IPR003423">
    <property type="entry name" value="OMP_efflux"/>
</dbReference>
<dbReference type="InterPro" id="IPR051906">
    <property type="entry name" value="TolC-like"/>
</dbReference>
<reference evidence="9 10" key="1">
    <citation type="submission" date="2006-10" db="EMBL/GenBank/DDBJ databases">
        <title>Complete sequence of chromosome of Pelobacter propionicus DSM 2379.</title>
        <authorList>
            <consortium name="US DOE Joint Genome Institute"/>
            <person name="Copeland A."/>
            <person name="Lucas S."/>
            <person name="Lapidus A."/>
            <person name="Barry K."/>
            <person name="Detter J.C."/>
            <person name="Glavina del Rio T."/>
            <person name="Hammon N."/>
            <person name="Israni S."/>
            <person name="Dalin E."/>
            <person name="Tice H."/>
            <person name="Pitluck S."/>
            <person name="Saunders E."/>
            <person name="Brettin T."/>
            <person name="Bruce D."/>
            <person name="Han C."/>
            <person name="Tapia R."/>
            <person name="Schmutz J."/>
            <person name="Larimer F."/>
            <person name="Land M."/>
            <person name="Hauser L."/>
            <person name="Kyrpides N."/>
            <person name="Kim E."/>
            <person name="Lovley D."/>
            <person name="Richardson P."/>
        </authorList>
    </citation>
    <scope>NUCLEOTIDE SEQUENCE [LARGE SCALE GENOMIC DNA]</scope>
    <source>
        <strain evidence="10">DSM 2379 / NBRC 103807 / OttBd1</strain>
    </source>
</reference>
<dbReference type="AlphaFoldDB" id="A1ARK3"/>
<keyword evidence="6" id="KW-0472">Membrane</keyword>
<dbReference type="PIRSF" id="PIRSF001892">
    <property type="entry name" value="CyaE"/>
    <property type="match status" value="1"/>
</dbReference>
<comment type="subcellular location">
    <subcellularLocation>
        <location evidence="1">Cell outer membrane</location>
    </subcellularLocation>
</comment>
<feature type="chain" id="PRO_5002632047" evidence="8">
    <location>
        <begin position="42"/>
        <end position="495"/>
    </location>
</feature>
<dbReference type="GO" id="GO:0015562">
    <property type="term" value="F:efflux transmembrane transporter activity"/>
    <property type="evidence" value="ECO:0007669"/>
    <property type="project" value="InterPro"/>
</dbReference>
<sequence>MNGRRFRRHRPVAGGAAPGRAMLSLIAIASIALFASLPALAFDPAAPFDDPLRTLPGRIASGTTLPGDGGPVACPVTRDLAAPLSLIDAADLALCNNPQIKAAWAAIKLQSAEVGQARAAYLPTLSGTINFMRTHYSYPGSGVASTTEDGTTINATLGWRLFDFGGRAANRESANKMLVAALAQHDAALQKKLADVIQSYFDAVTAQASLHAKEQNESIAVNTLETAQRREDRGVVSRSDRLQAATALARATLDRNRAQGAYQKAVAVLVYVLGIPTRTAIALPDELNGDFAESEESKTLDDWLKLAAKTHPSLLAGRAQWESSVRKIAATRSEGLPTVDFSANYYQNGYPGQGLSRTDSRITTIGLSLTFPFFDGFSRTYKIRNAEAQAEQQHAEVQETEQNTLMEVVKAHADAGSSLQNLQASKKLLDIAEASLAVSQRKYEKGAADILEVLNTQAALADARQERIRSLAEWRSAKLRLLACVGVLGRGELER</sequence>
<evidence type="ECO:0000313" key="9">
    <source>
        <dbReference type="EMBL" id="ABK99973.1"/>
    </source>
</evidence>
<evidence type="ECO:0000313" key="10">
    <source>
        <dbReference type="Proteomes" id="UP000006732"/>
    </source>
</evidence>
<gene>
    <name evidence="9" type="ordered locus">Ppro_2367</name>
</gene>
<dbReference type="STRING" id="338966.Ppro_2367"/>
<evidence type="ECO:0000256" key="3">
    <source>
        <dbReference type="ARBA" id="ARBA00022448"/>
    </source>
</evidence>
<evidence type="ECO:0000256" key="4">
    <source>
        <dbReference type="ARBA" id="ARBA00022452"/>
    </source>
</evidence>
<evidence type="ECO:0000256" key="2">
    <source>
        <dbReference type="ARBA" id="ARBA00007613"/>
    </source>
</evidence>
<protein>
    <submittedName>
        <fullName evidence="9">Outer membrane efflux protein</fullName>
    </submittedName>
</protein>
<dbReference type="SUPFAM" id="SSF56954">
    <property type="entry name" value="Outer membrane efflux proteins (OEP)"/>
    <property type="match status" value="1"/>
</dbReference>
<keyword evidence="5" id="KW-0812">Transmembrane</keyword>
<name>A1ARK3_PELPD</name>
<keyword evidence="4" id="KW-1134">Transmembrane beta strand</keyword>
<dbReference type="HOGENOM" id="CLU_012817_10_2_7"/>
<dbReference type="PANTHER" id="PTHR30026">
    <property type="entry name" value="OUTER MEMBRANE PROTEIN TOLC"/>
    <property type="match status" value="1"/>
</dbReference>
<evidence type="ECO:0000256" key="7">
    <source>
        <dbReference type="ARBA" id="ARBA00023237"/>
    </source>
</evidence>
<feature type="signal peptide" evidence="8">
    <location>
        <begin position="1"/>
        <end position="41"/>
    </location>
</feature>
<evidence type="ECO:0000256" key="1">
    <source>
        <dbReference type="ARBA" id="ARBA00004442"/>
    </source>
</evidence>